<dbReference type="Pfam" id="PF01370">
    <property type="entry name" value="Epimerase"/>
    <property type="match status" value="1"/>
</dbReference>
<geneLocation type="plasmid" evidence="3 4">
    <name>Cy782201</name>
</geneLocation>
<dbReference type="AlphaFoldDB" id="E0UKV6"/>
<organism evidence="3 4">
    <name type="scientific">Gloeothece verrucosa (strain PCC 7822)</name>
    <name type="common">Cyanothece sp. (strain PCC 7822)</name>
    <dbReference type="NCBI Taxonomy" id="497965"/>
    <lineage>
        <taxon>Bacteria</taxon>
        <taxon>Bacillati</taxon>
        <taxon>Cyanobacteriota</taxon>
        <taxon>Cyanophyceae</taxon>
        <taxon>Oscillatoriophycideae</taxon>
        <taxon>Chroococcales</taxon>
        <taxon>Aphanothecaceae</taxon>
        <taxon>Gloeothece</taxon>
        <taxon>Gloeothece verrucosa</taxon>
    </lineage>
</organism>
<dbReference type="KEGG" id="cyj:Cyan7822_5725"/>
<sequence length="319" mass="35339">MPNSRVLITGGAGFIGTHLAERLSQYTEVVLFDSFRRNSLSLIPSLKEHPKIKVISGDVLDPSSIRLALDGVDTVIHLAAIAGVSSYYQESLQTLRVNILGTSNLLEAAAKQKIKMFVHFSTSEIYGSNALWVDEESPYIIGSVSDRRWVYATSKLAGENFSLRYAEAFDFACTTVRPFNIYGPRQVGEGAISNFCRAISSGQPMKIYGDGSAIRAWCYISDLVDAVEMILKIPDAAGQAFNIGNPSAVATTLELAQQMAKIIPEATFKYEQVKRSEIKARIPSINKAQQLLGYEPKIGLETGLRRTFEWFKQQQEKRL</sequence>
<dbReference type="SUPFAM" id="SSF51735">
    <property type="entry name" value="NAD(P)-binding Rossmann-fold domains"/>
    <property type="match status" value="1"/>
</dbReference>
<evidence type="ECO:0000313" key="3">
    <source>
        <dbReference type="EMBL" id="ADN17586.1"/>
    </source>
</evidence>
<reference evidence="4" key="1">
    <citation type="journal article" date="2011" name="MBio">
        <title>Novel metabolic attributes of the genus Cyanothece, comprising a group of unicellular nitrogen-fixing Cyanobacteria.</title>
        <authorList>
            <person name="Bandyopadhyay A."/>
            <person name="Elvitigala T."/>
            <person name="Welsh E."/>
            <person name="Stockel J."/>
            <person name="Liberton M."/>
            <person name="Min H."/>
            <person name="Sherman L.A."/>
            <person name="Pakrasi H.B."/>
        </authorList>
    </citation>
    <scope>NUCLEOTIDE SEQUENCE [LARGE SCALE GENOMIC DNA]</scope>
    <source>
        <strain evidence="4">PCC 7822</strain>
        <plasmid evidence="4">Cy782201</plasmid>
    </source>
</reference>
<evidence type="ECO:0000256" key="1">
    <source>
        <dbReference type="ARBA" id="ARBA00007637"/>
    </source>
</evidence>
<keyword evidence="4" id="KW-1185">Reference proteome</keyword>
<keyword evidence="3" id="KW-0614">Plasmid</keyword>
<name>E0UKV6_GLOV7</name>
<dbReference type="RefSeq" id="WP_013334336.1">
    <property type="nucleotide sequence ID" value="NC_014533.1"/>
</dbReference>
<dbReference type="OrthoDB" id="9771073at2"/>
<comment type="similarity">
    <text evidence="1">Belongs to the NAD(P)-dependent epimerase/dehydratase family.</text>
</comment>
<dbReference type="Proteomes" id="UP000008206">
    <property type="component" value="Plasmid Cy782201"/>
</dbReference>
<dbReference type="PANTHER" id="PTHR43000">
    <property type="entry name" value="DTDP-D-GLUCOSE 4,6-DEHYDRATASE-RELATED"/>
    <property type="match status" value="1"/>
</dbReference>
<feature type="domain" description="NAD-dependent epimerase/dehydratase" evidence="2">
    <location>
        <begin position="6"/>
        <end position="244"/>
    </location>
</feature>
<gene>
    <name evidence="3" type="ordered locus">Cyan7822_5725</name>
</gene>
<dbReference type="Gene3D" id="3.40.50.720">
    <property type="entry name" value="NAD(P)-binding Rossmann-like Domain"/>
    <property type="match status" value="1"/>
</dbReference>
<dbReference type="InterPro" id="IPR036291">
    <property type="entry name" value="NAD(P)-bd_dom_sf"/>
</dbReference>
<evidence type="ECO:0000259" key="2">
    <source>
        <dbReference type="Pfam" id="PF01370"/>
    </source>
</evidence>
<dbReference type="EMBL" id="CP002199">
    <property type="protein sequence ID" value="ADN17586.1"/>
    <property type="molecule type" value="Genomic_DNA"/>
</dbReference>
<accession>E0UKV6</accession>
<dbReference type="HOGENOM" id="CLU_007383_1_7_3"/>
<proteinExistence type="inferred from homology"/>
<protein>
    <submittedName>
        <fullName evidence="3">NAD-dependent epimerase/dehydratase</fullName>
    </submittedName>
</protein>
<dbReference type="InterPro" id="IPR001509">
    <property type="entry name" value="Epimerase_deHydtase"/>
</dbReference>
<evidence type="ECO:0000313" key="4">
    <source>
        <dbReference type="Proteomes" id="UP000008206"/>
    </source>
</evidence>